<dbReference type="InterPro" id="IPR029347">
    <property type="entry name" value="Raptor_N"/>
</dbReference>
<dbReference type="InterPro" id="IPR004083">
    <property type="entry name" value="Raptor"/>
</dbReference>
<keyword evidence="2 4" id="KW-0853">WD repeat</keyword>
<dbReference type="Pfam" id="PF02985">
    <property type="entry name" value="HEAT"/>
    <property type="match status" value="1"/>
</dbReference>
<evidence type="ECO:0000259" key="6">
    <source>
        <dbReference type="SMART" id="SM01302"/>
    </source>
</evidence>
<dbReference type="GO" id="GO:0010506">
    <property type="term" value="P:regulation of autophagy"/>
    <property type="evidence" value="ECO:0007669"/>
    <property type="project" value="TreeGrafter"/>
</dbReference>
<evidence type="ECO:0000256" key="1">
    <source>
        <dbReference type="ARBA" id="ARBA00009257"/>
    </source>
</evidence>
<feature type="region of interest" description="Disordered" evidence="5">
    <location>
        <begin position="798"/>
        <end position="834"/>
    </location>
</feature>
<feature type="repeat" description="WD" evidence="4">
    <location>
        <begin position="1241"/>
        <end position="1278"/>
    </location>
</feature>
<dbReference type="Pfam" id="PF00400">
    <property type="entry name" value="WD40"/>
    <property type="match status" value="4"/>
</dbReference>
<gene>
    <name evidence="7" type="ORF">g.42749</name>
</gene>
<dbReference type="InterPro" id="IPR011989">
    <property type="entry name" value="ARM-like"/>
</dbReference>
<evidence type="ECO:0000256" key="3">
    <source>
        <dbReference type="ARBA" id="ARBA00022737"/>
    </source>
</evidence>
<sequence length="1278" mass="143054">MTANFFCSKASEAANEDWQLPLAFLKSHNLEAIEGAPAMFHSWRMKERMKTVSVALVLCLNVGVDPPDIVKTQPCARLECWVDPLSMSPQKALENIGANLQKQYERWQPKARYKQSLDPTVEEVKKLCTSLRRNAKEERVLFHYNGHGVPRPTSNGEIWVFNRMYTQYIPLSVYDLQTWMGAPSIYVYDCSSAGVIVDLFRQFAEQHEREYEQANSTTANRVPPPSFKNCIQLAACSADQILPMNPDLPADIFTSCLTTPIKIALRWFVMQNQNRLEPRVTLDLIDKIPGQLSDRRTMLGELNWIFTAITDTIAWNTLPRDLFQKLFRQDLLVASLFRNYLLAERIMRSYDCTPVSSPPLPPTYQHPMWQAWDLALDLSLAQLPAVLVNEDNFTHSPFFEEQLTAFQVWLQLGSEQRNPPEQLPIVLQVLLSQIHRLRALELLGKFLDLGPWAVNLALSVGIFPYVLKLLQGAKELRPLLVFIWAKILAVDVTCQADLVRDNGHKYFLSILQDTTIRSEDRTMATFALACVVHKHAAGQDAARVNNLVSVCLEQLNDANPLLRQWLALCLGRLWHNYDKARWCGVRDSAHEKLYVLLKDPVPQVRAAAVYALGTFINSVTERSEHANNIDQSVAMMLITSVAQDMCPLVRKELVVALQWMVLVFENSFLSVALQELLRDSSQVVVATDVLSDATLSPTSSLKRNVSRDRMRTVSHTQYADQVDSSTPHVDRLKRVSSSSSISSLGGCSLLNNLPQLSFGSVYMKMWQALTSLDSDPYPGVAQLSRTITDHIRDQVKDMTKENNESRLNTSLSLPPSPSNRSFLGESPPPNLLGSATDLHRLTSGRSHIMPRARKNMPNTITEDSNEEGGGGVRPLVTTQFTEWCCRHFSQPSSASADSAEDFESPRFFQREYRYLENTKLRNAAREECARLAKGRIDNQMFNVKLTQAPSVLYFHPYQPHLAVAVKDCFSVWDYQSSTKLCHWRVDRYGGGGGSLARHPTTKVTALECVNAHDSESLLVTGSEDGTVRLWANYSSGANREPQLVTAWQALPEGGSVSSGRSSHSSNDKGVVMAWHQKSQTLVVAGDSRTIRLWDAERELRACDLSSGADHAATCIDWDQSGGSLFVVGYADGAVTLYDRRLPPNEARVYTYREHALGVTCVNLRGDNGSLLLSGSRAGDVRVIDTRKHATAVSCQTVQDMTSMAAHRLADIFACGSLHQYIGVYSLNGAALSTIKYHEWFMASHFAPVSTLAFHPLRSHMAAGSLDTNVTVYSVEPKR</sequence>
<keyword evidence="3" id="KW-0677">Repeat</keyword>
<dbReference type="PROSITE" id="PS50294">
    <property type="entry name" value="WD_REPEATS_REGION"/>
    <property type="match status" value="1"/>
</dbReference>
<feature type="domain" description="Raptor N-terminal CASPase-like" evidence="6">
    <location>
        <begin position="48"/>
        <end position="201"/>
    </location>
</feature>
<accession>A0A1B6L3U9</accession>
<dbReference type="Pfam" id="PF14538">
    <property type="entry name" value="Raptor_N"/>
    <property type="match status" value="1"/>
</dbReference>
<evidence type="ECO:0000313" key="7">
    <source>
        <dbReference type="EMBL" id="JAT18393.1"/>
    </source>
</evidence>
<evidence type="ECO:0000256" key="4">
    <source>
        <dbReference type="PROSITE-ProRule" id="PRU00221"/>
    </source>
</evidence>
<proteinExistence type="inferred from homology"/>
<dbReference type="SMART" id="SM00320">
    <property type="entry name" value="WD40"/>
    <property type="match status" value="6"/>
</dbReference>
<feature type="repeat" description="WD" evidence="4">
    <location>
        <begin position="1006"/>
        <end position="1030"/>
    </location>
</feature>
<dbReference type="FunFam" id="1.25.10.10:FF:000276">
    <property type="entry name" value="Regulatory-associated protein of mTOR isoform 1"/>
    <property type="match status" value="1"/>
</dbReference>
<dbReference type="EMBL" id="GEBQ01021584">
    <property type="protein sequence ID" value="JAT18393.1"/>
    <property type="molecule type" value="Transcribed_RNA"/>
</dbReference>
<dbReference type="SUPFAM" id="SSF50978">
    <property type="entry name" value="WD40 repeat-like"/>
    <property type="match status" value="1"/>
</dbReference>
<dbReference type="InterPro" id="IPR016024">
    <property type="entry name" value="ARM-type_fold"/>
</dbReference>
<dbReference type="InterPro" id="IPR001680">
    <property type="entry name" value="WD40_rpt"/>
</dbReference>
<dbReference type="GO" id="GO:0030307">
    <property type="term" value="P:positive regulation of cell growth"/>
    <property type="evidence" value="ECO:0007669"/>
    <property type="project" value="TreeGrafter"/>
</dbReference>
<reference evidence="7" key="1">
    <citation type="submission" date="2015-11" db="EMBL/GenBank/DDBJ databases">
        <title>De novo transcriptome assembly of four potential Pierce s Disease insect vectors from Arizona vineyards.</title>
        <authorList>
            <person name="Tassone E.E."/>
        </authorList>
    </citation>
    <scope>NUCLEOTIDE SEQUENCE</scope>
</reference>
<dbReference type="InterPro" id="IPR015943">
    <property type="entry name" value="WD40/YVTN_repeat-like_dom_sf"/>
</dbReference>
<dbReference type="SUPFAM" id="SSF48371">
    <property type="entry name" value="ARM repeat"/>
    <property type="match status" value="1"/>
</dbReference>
<dbReference type="GO" id="GO:0031931">
    <property type="term" value="C:TORC1 complex"/>
    <property type="evidence" value="ECO:0007669"/>
    <property type="project" value="InterPro"/>
</dbReference>
<dbReference type="PROSITE" id="PS50082">
    <property type="entry name" value="WD_REPEATS_2"/>
    <property type="match status" value="2"/>
</dbReference>
<name>A0A1B6L3U9_9HEMI</name>
<dbReference type="SMART" id="SM01302">
    <property type="entry name" value="Raptor_N"/>
    <property type="match status" value="1"/>
</dbReference>
<evidence type="ECO:0000256" key="5">
    <source>
        <dbReference type="SAM" id="MobiDB-lite"/>
    </source>
</evidence>
<dbReference type="GO" id="GO:0005737">
    <property type="term" value="C:cytoplasm"/>
    <property type="evidence" value="ECO:0007669"/>
    <property type="project" value="TreeGrafter"/>
</dbReference>
<dbReference type="GO" id="GO:0009267">
    <property type="term" value="P:cellular response to starvation"/>
    <property type="evidence" value="ECO:0007669"/>
    <property type="project" value="TreeGrafter"/>
</dbReference>
<dbReference type="PANTHER" id="PTHR12848">
    <property type="entry name" value="REGULATORY-ASSOCIATED PROTEIN OF MTOR"/>
    <property type="match status" value="1"/>
</dbReference>
<dbReference type="InterPro" id="IPR036322">
    <property type="entry name" value="WD40_repeat_dom_sf"/>
</dbReference>
<dbReference type="GO" id="GO:0038202">
    <property type="term" value="P:TORC1 signaling"/>
    <property type="evidence" value="ECO:0007669"/>
    <property type="project" value="TreeGrafter"/>
</dbReference>
<comment type="similarity">
    <text evidence="1">Belongs to the WD repeat RAPTOR family.</text>
</comment>
<dbReference type="PANTHER" id="PTHR12848:SF16">
    <property type="entry name" value="REGULATORY-ASSOCIATED PROTEIN OF MTOR"/>
    <property type="match status" value="1"/>
</dbReference>
<dbReference type="PRINTS" id="PR01547">
    <property type="entry name" value="YEAST176DUF"/>
</dbReference>
<organism evidence="7">
    <name type="scientific">Graphocephala atropunctata</name>
    <dbReference type="NCBI Taxonomy" id="36148"/>
    <lineage>
        <taxon>Eukaryota</taxon>
        <taxon>Metazoa</taxon>
        <taxon>Ecdysozoa</taxon>
        <taxon>Arthropoda</taxon>
        <taxon>Hexapoda</taxon>
        <taxon>Insecta</taxon>
        <taxon>Pterygota</taxon>
        <taxon>Neoptera</taxon>
        <taxon>Paraneoptera</taxon>
        <taxon>Hemiptera</taxon>
        <taxon>Auchenorrhyncha</taxon>
        <taxon>Membracoidea</taxon>
        <taxon>Cicadellidae</taxon>
        <taxon>Cicadellinae</taxon>
        <taxon>Cicadellini</taxon>
        <taxon>Graphocephala</taxon>
    </lineage>
</organism>
<dbReference type="Gene3D" id="2.130.10.10">
    <property type="entry name" value="YVTN repeat-like/Quinoprotein amine dehydrogenase"/>
    <property type="match status" value="2"/>
</dbReference>
<protein>
    <recommendedName>
        <fullName evidence="6">Raptor N-terminal CASPase-like domain-containing protein</fullName>
    </recommendedName>
</protein>
<evidence type="ECO:0000256" key="2">
    <source>
        <dbReference type="ARBA" id="ARBA00022574"/>
    </source>
</evidence>
<dbReference type="GO" id="GO:0030674">
    <property type="term" value="F:protein-macromolecule adaptor activity"/>
    <property type="evidence" value="ECO:0007669"/>
    <property type="project" value="TreeGrafter"/>
</dbReference>
<dbReference type="AlphaFoldDB" id="A0A1B6L3U9"/>
<feature type="compositionally biased region" description="Low complexity" evidence="5">
    <location>
        <begin position="805"/>
        <end position="821"/>
    </location>
</feature>
<dbReference type="GO" id="GO:0071230">
    <property type="term" value="P:cellular response to amino acid stimulus"/>
    <property type="evidence" value="ECO:0007669"/>
    <property type="project" value="TreeGrafter"/>
</dbReference>
<dbReference type="Gene3D" id="1.25.10.10">
    <property type="entry name" value="Leucine-rich Repeat Variant"/>
    <property type="match status" value="1"/>
</dbReference>
<dbReference type="InterPro" id="IPR000357">
    <property type="entry name" value="HEAT"/>
</dbReference>